<gene>
    <name evidence="2" type="ORF">PECUL_23A036185</name>
</gene>
<organism evidence="2 3">
    <name type="scientific">Pelobates cultripes</name>
    <name type="common">Western spadefoot toad</name>
    <dbReference type="NCBI Taxonomy" id="61616"/>
    <lineage>
        <taxon>Eukaryota</taxon>
        <taxon>Metazoa</taxon>
        <taxon>Chordata</taxon>
        <taxon>Craniata</taxon>
        <taxon>Vertebrata</taxon>
        <taxon>Euteleostomi</taxon>
        <taxon>Amphibia</taxon>
        <taxon>Batrachia</taxon>
        <taxon>Anura</taxon>
        <taxon>Pelobatoidea</taxon>
        <taxon>Pelobatidae</taxon>
        <taxon>Pelobates</taxon>
    </lineage>
</organism>
<feature type="compositionally biased region" description="Polar residues" evidence="1">
    <location>
        <begin position="39"/>
        <end position="49"/>
    </location>
</feature>
<evidence type="ECO:0000313" key="2">
    <source>
        <dbReference type="EMBL" id="CAH2300118.1"/>
    </source>
</evidence>
<reference evidence="2" key="1">
    <citation type="submission" date="2022-03" db="EMBL/GenBank/DDBJ databases">
        <authorList>
            <person name="Alioto T."/>
            <person name="Alioto T."/>
            <person name="Gomez Garrido J."/>
        </authorList>
    </citation>
    <scope>NUCLEOTIDE SEQUENCE</scope>
</reference>
<evidence type="ECO:0000313" key="3">
    <source>
        <dbReference type="Proteomes" id="UP001295444"/>
    </source>
</evidence>
<dbReference type="Gene3D" id="3.30.70.1820">
    <property type="entry name" value="L1 transposable element, RRM domain"/>
    <property type="match status" value="1"/>
</dbReference>
<name>A0AAD1SGD3_PELCU</name>
<keyword evidence="3" id="KW-1185">Reference proteome</keyword>
<accession>A0AAD1SGD3</accession>
<proteinExistence type="predicted"/>
<feature type="region of interest" description="Disordered" evidence="1">
    <location>
        <begin position="1"/>
        <end position="56"/>
    </location>
</feature>
<evidence type="ECO:0000256" key="1">
    <source>
        <dbReference type="SAM" id="MobiDB-lite"/>
    </source>
</evidence>
<dbReference type="Proteomes" id="UP001295444">
    <property type="component" value="Chromosome 06"/>
</dbReference>
<dbReference type="AlphaFoldDB" id="A0AAD1SGD3"/>
<dbReference type="PANTHER" id="PTHR11505">
    <property type="entry name" value="L1 TRANSPOSABLE ELEMENT-RELATED"/>
    <property type="match status" value="1"/>
</dbReference>
<protein>
    <submittedName>
        <fullName evidence="2">Uncharacterized protein</fullName>
    </submittedName>
</protein>
<dbReference type="EMBL" id="OW240917">
    <property type="protein sequence ID" value="CAH2300118.1"/>
    <property type="molecule type" value="Genomic_DNA"/>
</dbReference>
<dbReference type="InterPro" id="IPR004244">
    <property type="entry name" value="Transposase_22"/>
</dbReference>
<sequence>MAAKNKPKLDKAAFFAQKPSKQKKPPEREQDGADEGAEAQTSDTENKAQAGSEGPITESRIKSLLETSLMHQFKELIPEVDPDLLVIDRIHRVGRPKHIPISSPRDMLMRIHYFHVKDQIMKASRKNRPPTEYKALQIYADLSPATLLQRRNLALITTSLRAQNLPYR</sequence>